<evidence type="ECO:0000259" key="3">
    <source>
        <dbReference type="Pfam" id="PF13439"/>
    </source>
</evidence>
<dbReference type="Pfam" id="PF00534">
    <property type="entry name" value="Glycos_transf_1"/>
    <property type="match status" value="1"/>
</dbReference>
<evidence type="ECO:0000313" key="4">
    <source>
        <dbReference type="EMBL" id="GAH22355.1"/>
    </source>
</evidence>
<dbReference type="Pfam" id="PF13439">
    <property type="entry name" value="Glyco_transf_4"/>
    <property type="match status" value="1"/>
</dbReference>
<sequence>KYISIPLVDSQHPDILLLNSELEVGRVPKDFDKITDKLAEELSPILNQIDHLIVHNIFTKHFNLPLTVALIYLIDKGLIRQTIAWCHDITWTSPSSRSKVFPGYPWDLLRTQHPEVTYVAVSERRQRELAGLFNCPSDQIEVIYNGVNPSELLGLSSDGLELISRLNLLESDLNLLMPVRVTQAKNIEYAMSVLAALKPHYRTPKLVLTGPPDPHDSENIRYFQSLLDLRKNLGIEDEMRFVYESGDDPDRPYEIDSRVVGDLYRVSDVMFMPSHREGFGMPVLEAGLAGIPVISTNVPASQEIAKENIMIFEASQPPQKTAEQIHNLVEKNSLVRMRRLIRTQYTWEAIFANKIKPLLG</sequence>
<name>X1EPT8_9ZZZZ</name>
<dbReference type="AlphaFoldDB" id="X1EPT8"/>
<evidence type="ECO:0008006" key="5">
    <source>
        <dbReference type="Google" id="ProtNLM"/>
    </source>
</evidence>
<accession>X1EPT8</accession>
<dbReference type="EMBL" id="BARU01000573">
    <property type="protein sequence ID" value="GAH22355.1"/>
    <property type="molecule type" value="Genomic_DNA"/>
</dbReference>
<feature type="non-terminal residue" evidence="4">
    <location>
        <position position="1"/>
    </location>
</feature>
<dbReference type="InterPro" id="IPR001296">
    <property type="entry name" value="Glyco_trans_1"/>
</dbReference>
<comment type="caution">
    <text evidence="4">The sequence shown here is derived from an EMBL/GenBank/DDBJ whole genome shotgun (WGS) entry which is preliminary data.</text>
</comment>
<evidence type="ECO:0000256" key="1">
    <source>
        <dbReference type="ARBA" id="ARBA00022679"/>
    </source>
</evidence>
<gene>
    <name evidence="4" type="ORF">S03H2_01845</name>
</gene>
<dbReference type="SUPFAM" id="SSF53756">
    <property type="entry name" value="UDP-Glycosyltransferase/glycogen phosphorylase"/>
    <property type="match status" value="1"/>
</dbReference>
<dbReference type="CDD" id="cd03801">
    <property type="entry name" value="GT4_PimA-like"/>
    <property type="match status" value="1"/>
</dbReference>
<proteinExistence type="predicted"/>
<dbReference type="Gene3D" id="3.40.50.2000">
    <property type="entry name" value="Glycogen Phosphorylase B"/>
    <property type="match status" value="2"/>
</dbReference>
<organism evidence="4">
    <name type="scientific">marine sediment metagenome</name>
    <dbReference type="NCBI Taxonomy" id="412755"/>
    <lineage>
        <taxon>unclassified sequences</taxon>
        <taxon>metagenomes</taxon>
        <taxon>ecological metagenomes</taxon>
    </lineage>
</organism>
<feature type="domain" description="Glycosyltransferase subfamily 4-like N-terminal" evidence="3">
    <location>
        <begin position="61"/>
        <end position="150"/>
    </location>
</feature>
<evidence type="ECO:0000259" key="2">
    <source>
        <dbReference type="Pfam" id="PF00534"/>
    </source>
</evidence>
<dbReference type="InterPro" id="IPR028098">
    <property type="entry name" value="Glyco_trans_4-like_N"/>
</dbReference>
<feature type="domain" description="Glycosyl transferase family 1" evidence="2">
    <location>
        <begin position="170"/>
        <end position="333"/>
    </location>
</feature>
<dbReference type="GO" id="GO:0016757">
    <property type="term" value="F:glycosyltransferase activity"/>
    <property type="evidence" value="ECO:0007669"/>
    <property type="project" value="InterPro"/>
</dbReference>
<reference evidence="4" key="1">
    <citation type="journal article" date="2014" name="Front. Microbiol.">
        <title>High frequency of phylogenetically diverse reductive dehalogenase-homologous genes in deep subseafloor sedimentary metagenomes.</title>
        <authorList>
            <person name="Kawai M."/>
            <person name="Futagami T."/>
            <person name="Toyoda A."/>
            <person name="Takaki Y."/>
            <person name="Nishi S."/>
            <person name="Hori S."/>
            <person name="Arai W."/>
            <person name="Tsubouchi T."/>
            <person name="Morono Y."/>
            <person name="Uchiyama I."/>
            <person name="Ito T."/>
            <person name="Fujiyama A."/>
            <person name="Inagaki F."/>
            <person name="Takami H."/>
        </authorList>
    </citation>
    <scope>NUCLEOTIDE SEQUENCE</scope>
    <source>
        <strain evidence="4">Expedition CK06-06</strain>
    </source>
</reference>
<keyword evidence="1" id="KW-0808">Transferase</keyword>
<dbReference type="PANTHER" id="PTHR46401:SF2">
    <property type="entry name" value="GLYCOSYLTRANSFERASE WBBK-RELATED"/>
    <property type="match status" value="1"/>
</dbReference>
<dbReference type="PANTHER" id="PTHR46401">
    <property type="entry name" value="GLYCOSYLTRANSFERASE WBBK-RELATED"/>
    <property type="match status" value="1"/>
</dbReference>
<protein>
    <recommendedName>
        <fullName evidence="5">Glycosyl transferase family 1 domain-containing protein</fullName>
    </recommendedName>
</protein>